<evidence type="ECO:0000313" key="9">
    <source>
        <dbReference type="Proteomes" id="UP000030652"/>
    </source>
</evidence>
<dbReference type="InterPro" id="IPR058240">
    <property type="entry name" value="rSAM_sf"/>
</dbReference>
<dbReference type="GO" id="GO:0046872">
    <property type="term" value="F:metal ion binding"/>
    <property type="evidence" value="ECO:0007669"/>
    <property type="project" value="UniProtKB-KW"/>
</dbReference>
<dbReference type="Proteomes" id="UP000030652">
    <property type="component" value="Unassembled WGS sequence"/>
</dbReference>
<evidence type="ECO:0000313" key="8">
    <source>
        <dbReference type="EMBL" id="KHE91612.1"/>
    </source>
</evidence>
<dbReference type="EMBL" id="JRYO01000189">
    <property type="protein sequence ID" value="KHE91612.1"/>
    <property type="molecule type" value="Genomic_DNA"/>
</dbReference>
<organism evidence="8 9">
    <name type="scientific">Candidatus Scalindua brodae</name>
    <dbReference type="NCBI Taxonomy" id="237368"/>
    <lineage>
        <taxon>Bacteria</taxon>
        <taxon>Pseudomonadati</taxon>
        <taxon>Planctomycetota</taxon>
        <taxon>Candidatus Brocadiia</taxon>
        <taxon>Candidatus Brocadiales</taxon>
        <taxon>Candidatus Scalinduaceae</taxon>
        <taxon>Candidatus Scalindua</taxon>
    </lineage>
</organism>
<keyword evidence="2" id="KW-0949">S-adenosyl-L-methionine</keyword>
<dbReference type="SFLD" id="SFLDS00029">
    <property type="entry name" value="Radical_SAM"/>
    <property type="match status" value="1"/>
</dbReference>
<dbReference type="PANTHER" id="PTHR43409:SF7">
    <property type="entry name" value="BLL1977 PROTEIN"/>
    <property type="match status" value="1"/>
</dbReference>
<dbReference type="InterPro" id="IPR023404">
    <property type="entry name" value="rSAM_horseshoe"/>
</dbReference>
<dbReference type="InterPro" id="IPR051198">
    <property type="entry name" value="BchE-like"/>
</dbReference>
<keyword evidence="5" id="KW-0411">Iron-sulfur</keyword>
<keyword evidence="3" id="KW-0479">Metal-binding</keyword>
<dbReference type="AlphaFoldDB" id="A0A0B0EER6"/>
<dbReference type="Gene3D" id="3.80.30.20">
    <property type="entry name" value="tm_1862 like domain"/>
    <property type="match status" value="1"/>
</dbReference>
<feature type="transmembrane region" description="Helical" evidence="6">
    <location>
        <begin position="506"/>
        <end position="529"/>
    </location>
</feature>
<keyword evidence="6" id="KW-1133">Transmembrane helix</keyword>
<comment type="caution">
    <text evidence="8">The sequence shown here is derived from an EMBL/GenBank/DDBJ whole genome shotgun (WGS) entry which is preliminary data.</text>
</comment>
<dbReference type="GO" id="GO:0003824">
    <property type="term" value="F:catalytic activity"/>
    <property type="evidence" value="ECO:0007669"/>
    <property type="project" value="InterPro"/>
</dbReference>
<keyword evidence="4" id="KW-0408">Iron</keyword>
<dbReference type="CDD" id="cd01335">
    <property type="entry name" value="Radical_SAM"/>
    <property type="match status" value="1"/>
</dbReference>
<keyword evidence="6" id="KW-0812">Transmembrane</keyword>
<dbReference type="SUPFAM" id="SSF102114">
    <property type="entry name" value="Radical SAM enzymes"/>
    <property type="match status" value="1"/>
</dbReference>
<protein>
    <recommendedName>
        <fullName evidence="7">Radical SAM core domain-containing protein</fullName>
    </recommendedName>
</protein>
<evidence type="ECO:0000256" key="1">
    <source>
        <dbReference type="ARBA" id="ARBA00001966"/>
    </source>
</evidence>
<evidence type="ECO:0000256" key="4">
    <source>
        <dbReference type="ARBA" id="ARBA00023004"/>
    </source>
</evidence>
<dbReference type="PATRIC" id="fig|237368.3.peg.2883"/>
<sequence length="571" mass="65273">MSNNTKTKFFVELIKPSHYDDDGYVIQWWRSSVPSNSLACVYGLSLDAADKNTLGDDVEFEITAYDEMNTVIPIKKIISKIKKADGNGIVCLVGVQTNQFPRAIDIANQLRDENINVAIGGFHVSGCIAMLPDLTKELKDAIDKGITMFAGEAEDGRLANMYADAYHNRLKPIYNYLGDLPCMEGQVTPQLPMQVNNKLSRLIASFETGRGCSFVCSFCTVINIQGRKSRFRTADDVEKMVRENIAHGIDQFFFTDDNFARNKNWESILDRLIDLRENQGLGRIKITMQIDALSYKIPNFVAKVAKAGCKRAFVGLENINPENLASVKKGQNHISEYKRMFQTWRKAKIITYCGYILGFPSDTPESIERDIKTIQRELTVDVLVFFFLTPLPGSEDHKNLYLDGAWLEPDLNKYDLEHPTKKHPRMSEKEWKDIYLKAWDLYYSPEHIETMLRRAAAGGPNASRVMLNIFQSYGILKYQKLHPLQGGFIRRKKRTQRRSGMPVENALVFFLCLAWGRFNTFLSLSMFFIKLRSVKNKIKRDPERHSYTDKALTPVNDTEDILLENESVISQ</sequence>
<dbReference type="PANTHER" id="PTHR43409">
    <property type="entry name" value="ANAEROBIC MAGNESIUM-PROTOPORPHYRIN IX MONOMETHYL ESTER CYCLASE-RELATED"/>
    <property type="match status" value="1"/>
</dbReference>
<name>A0A0B0EER6_9BACT</name>
<dbReference type="InterPro" id="IPR006638">
    <property type="entry name" value="Elp3/MiaA/NifB-like_rSAM"/>
</dbReference>
<comment type="cofactor">
    <cofactor evidence="1">
        <name>[4Fe-4S] cluster</name>
        <dbReference type="ChEBI" id="CHEBI:49883"/>
    </cofactor>
</comment>
<reference evidence="8 9" key="1">
    <citation type="submission" date="2014-10" db="EMBL/GenBank/DDBJ databases">
        <title>Draft genome of anammox bacterium scalindua brodae, obtained using differential coverage binning of sequence data from two enrichment reactors.</title>
        <authorList>
            <person name="Speth D.R."/>
            <person name="Russ L."/>
            <person name="Kartal B."/>
            <person name="Op den Camp H.J."/>
            <person name="Dutilh B.E."/>
            <person name="Jetten M.S."/>
        </authorList>
    </citation>
    <scope>NUCLEOTIDE SEQUENCE [LARGE SCALE GENOMIC DNA]</scope>
    <source>
        <strain evidence="8">RU1</strain>
    </source>
</reference>
<dbReference type="GO" id="GO:0051536">
    <property type="term" value="F:iron-sulfur cluster binding"/>
    <property type="evidence" value="ECO:0007669"/>
    <property type="project" value="UniProtKB-KW"/>
</dbReference>
<dbReference type="Pfam" id="PF04055">
    <property type="entry name" value="Radical_SAM"/>
    <property type="match status" value="1"/>
</dbReference>
<keyword evidence="6" id="KW-0472">Membrane</keyword>
<dbReference type="eggNOG" id="COG1032">
    <property type="taxonomic scope" value="Bacteria"/>
</dbReference>
<evidence type="ECO:0000256" key="6">
    <source>
        <dbReference type="SAM" id="Phobius"/>
    </source>
</evidence>
<accession>A0A0B0EER6</accession>
<gene>
    <name evidence="8" type="ORF">SCABRO_02667</name>
</gene>
<dbReference type="PROSITE" id="PS51918">
    <property type="entry name" value="RADICAL_SAM"/>
    <property type="match status" value="1"/>
</dbReference>
<evidence type="ECO:0000256" key="3">
    <source>
        <dbReference type="ARBA" id="ARBA00022723"/>
    </source>
</evidence>
<evidence type="ECO:0000256" key="2">
    <source>
        <dbReference type="ARBA" id="ARBA00022691"/>
    </source>
</evidence>
<feature type="domain" description="Radical SAM core" evidence="7">
    <location>
        <begin position="198"/>
        <end position="429"/>
    </location>
</feature>
<dbReference type="SFLD" id="SFLDG01082">
    <property type="entry name" value="B12-binding_domain_containing"/>
    <property type="match status" value="1"/>
</dbReference>
<proteinExistence type="predicted"/>
<evidence type="ECO:0000259" key="7">
    <source>
        <dbReference type="PROSITE" id="PS51918"/>
    </source>
</evidence>
<evidence type="ECO:0000256" key="5">
    <source>
        <dbReference type="ARBA" id="ARBA00023014"/>
    </source>
</evidence>
<dbReference type="InterPro" id="IPR007197">
    <property type="entry name" value="rSAM"/>
</dbReference>
<dbReference type="SMART" id="SM00729">
    <property type="entry name" value="Elp3"/>
    <property type="match status" value="1"/>
</dbReference>